<organism evidence="1 2">
    <name type="scientific">Paraburkholderia fungorum</name>
    <dbReference type="NCBI Taxonomy" id="134537"/>
    <lineage>
        <taxon>Bacteria</taxon>
        <taxon>Pseudomonadati</taxon>
        <taxon>Pseudomonadota</taxon>
        <taxon>Betaproteobacteria</taxon>
        <taxon>Burkholderiales</taxon>
        <taxon>Burkholderiaceae</taxon>
        <taxon>Paraburkholderia</taxon>
    </lineage>
</organism>
<accession>A0AAP5QD74</accession>
<proteinExistence type="predicted"/>
<gene>
    <name evidence="1" type="ORF">ParKJ_21965</name>
</gene>
<dbReference type="Proteomes" id="UP001246473">
    <property type="component" value="Unassembled WGS sequence"/>
</dbReference>
<evidence type="ECO:0000313" key="2">
    <source>
        <dbReference type="Proteomes" id="UP001246473"/>
    </source>
</evidence>
<dbReference type="EMBL" id="JANSLM010000008">
    <property type="protein sequence ID" value="MDT8840094.1"/>
    <property type="molecule type" value="Genomic_DNA"/>
</dbReference>
<comment type="caution">
    <text evidence="1">The sequence shown here is derived from an EMBL/GenBank/DDBJ whole genome shotgun (WGS) entry which is preliminary data.</text>
</comment>
<sequence length="132" mass="15013">MMLSDDCRQHLYRIVWETREGFSVIAYTLAFTREGASKLFNELLAPIAREPADELALYNLDSYRDLIDKGVSEDEDMRVFETGWKGVTVASWAERPLFLTADPTLVSKWAELQAELAAQRAREAIDRAGGQR</sequence>
<dbReference type="AlphaFoldDB" id="A0AAP5QD74"/>
<protein>
    <submittedName>
        <fullName evidence="1">Uncharacterized protein</fullName>
    </submittedName>
</protein>
<evidence type="ECO:0000313" key="1">
    <source>
        <dbReference type="EMBL" id="MDT8840094.1"/>
    </source>
</evidence>
<reference evidence="1" key="1">
    <citation type="submission" date="2022-08" db="EMBL/GenBank/DDBJ databases">
        <authorList>
            <person name="Kim S.-J."/>
        </authorList>
    </citation>
    <scope>NUCLEOTIDE SEQUENCE</scope>
    <source>
        <strain evidence="1">KJ</strain>
    </source>
</reference>
<name>A0AAP5QD74_9BURK</name>
<dbReference type="RefSeq" id="WP_315696981.1">
    <property type="nucleotide sequence ID" value="NZ_JANSLM010000008.1"/>
</dbReference>